<evidence type="ECO:0000313" key="7">
    <source>
        <dbReference type="Proteomes" id="UP000826014"/>
    </source>
</evidence>
<protein>
    <submittedName>
        <fullName evidence="6">HPr-like protein Crh</fullName>
    </submittedName>
</protein>
<reference evidence="6 7" key="1">
    <citation type="journal article" date="2022" name="bioRxiv">
        <title>Ecology and evolution of chlamydial symbionts of arthropods.</title>
        <authorList>
            <person name="Halter T."/>
            <person name="Koestlbacher S."/>
            <person name="Collingro A."/>
            <person name="Sixt B.S."/>
            <person name="Toenshoff E.R."/>
            <person name="Hendrickx F."/>
            <person name="Kostanjsek R."/>
            <person name="Horn M."/>
        </authorList>
    </citation>
    <scope>NUCLEOTIDE SEQUENCE [LARGE SCALE GENOMIC DNA]</scope>
    <source>
        <strain evidence="6">W744xW776</strain>
    </source>
</reference>
<dbReference type="PROSITE" id="PS00369">
    <property type="entry name" value="PTS_HPR_HIS"/>
    <property type="match status" value="1"/>
</dbReference>
<accession>A0ABX8V801</accession>
<dbReference type="Proteomes" id="UP000826014">
    <property type="component" value="Chromosome"/>
</dbReference>
<comment type="subcellular location">
    <subcellularLocation>
        <location evidence="1">Cytoplasm</location>
    </subcellularLocation>
</comment>
<keyword evidence="7" id="KW-1185">Reference proteome</keyword>
<dbReference type="InterPro" id="IPR050399">
    <property type="entry name" value="HPr"/>
</dbReference>
<evidence type="ECO:0000256" key="2">
    <source>
        <dbReference type="ARBA" id="ARBA00010736"/>
    </source>
</evidence>
<evidence type="ECO:0000256" key="4">
    <source>
        <dbReference type="ARBA" id="ARBA00022683"/>
    </source>
</evidence>
<dbReference type="Pfam" id="PF00381">
    <property type="entry name" value="PTS-HPr"/>
    <property type="match status" value="1"/>
</dbReference>
<sequence length="89" mass="9908">MKVMRKVRVKNAMGLHARPATGIVRLLQGTKSAVSFTYRKETINARSIMSILMLAATKNSLITILVEGDDAQETMEKLVNGFENHFGEQ</sequence>
<dbReference type="PANTHER" id="PTHR33705">
    <property type="entry name" value="PHOSPHOCARRIER PROTEIN HPR"/>
    <property type="match status" value="1"/>
</dbReference>
<evidence type="ECO:0000256" key="3">
    <source>
        <dbReference type="ARBA" id="ARBA00022490"/>
    </source>
</evidence>
<evidence type="ECO:0000313" key="6">
    <source>
        <dbReference type="EMBL" id="QYF49148.1"/>
    </source>
</evidence>
<dbReference type="InterPro" id="IPR000032">
    <property type="entry name" value="HPr-like"/>
</dbReference>
<dbReference type="NCBIfam" id="TIGR01003">
    <property type="entry name" value="PTS_HPr_family"/>
    <property type="match status" value="1"/>
</dbReference>
<dbReference type="PANTHER" id="PTHR33705:SF2">
    <property type="entry name" value="PHOSPHOCARRIER PROTEIN NPR"/>
    <property type="match status" value="1"/>
</dbReference>
<dbReference type="InterPro" id="IPR035895">
    <property type="entry name" value="HPr-like_sf"/>
</dbReference>
<dbReference type="SUPFAM" id="SSF55594">
    <property type="entry name" value="HPr-like"/>
    <property type="match status" value="1"/>
</dbReference>
<dbReference type="CDD" id="cd00367">
    <property type="entry name" value="PTS-HPr_like"/>
    <property type="match status" value="1"/>
</dbReference>
<gene>
    <name evidence="6" type="ORF">RHABOEDO_001426</name>
</gene>
<dbReference type="EMBL" id="CP075587">
    <property type="protein sequence ID" value="QYF49148.1"/>
    <property type="molecule type" value="Genomic_DNA"/>
</dbReference>
<keyword evidence="3" id="KW-0963">Cytoplasm</keyword>
<evidence type="ECO:0000259" key="5">
    <source>
        <dbReference type="PROSITE" id="PS51350"/>
    </source>
</evidence>
<feature type="domain" description="HPr" evidence="5">
    <location>
        <begin position="2"/>
        <end position="89"/>
    </location>
</feature>
<dbReference type="PRINTS" id="PR00107">
    <property type="entry name" value="PHOSPHOCPHPR"/>
</dbReference>
<organism evidence="6 7">
    <name type="scientific">Candidatus Rhabdochlamydia oedothoracis</name>
    <dbReference type="NCBI Taxonomy" id="2720720"/>
    <lineage>
        <taxon>Bacteria</taxon>
        <taxon>Pseudomonadati</taxon>
        <taxon>Chlamydiota</taxon>
        <taxon>Chlamydiia</taxon>
        <taxon>Parachlamydiales</taxon>
        <taxon>Candidatus Rhabdochlamydiaceae</taxon>
        <taxon>Candidatus Rhabdochlamydia</taxon>
    </lineage>
</organism>
<evidence type="ECO:0000256" key="1">
    <source>
        <dbReference type="ARBA" id="ARBA00004496"/>
    </source>
</evidence>
<dbReference type="PROSITE" id="PS51350">
    <property type="entry name" value="PTS_HPR_DOM"/>
    <property type="match status" value="1"/>
</dbReference>
<name>A0ABX8V801_9BACT</name>
<dbReference type="Gene3D" id="3.30.1340.10">
    <property type="entry name" value="HPr-like"/>
    <property type="match status" value="1"/>
</dbReference>
<dbReference type="InterPro" id="IPR001020">
    <property type="entry name" value="PTS_HPr_His_P_site"/>
</dbReference>
<keyword evidence="4" id="KW-0598">Phosphotransferase system</keyword>
<comment type="similarity">
    <text evidence="2">Belongs to the HPr family.</text>
</comment>
<proteinExistence type="inferred from homology"/>